<dbReference type="Gene3D" id="3.10.180.10">
    <property type="entry name" value="2,3-Dihydroxybiphenyl 1,2-Dioxygenase, domain 1"/>
    <property type="match status" value="2"/>
</dbReference>
<organism evidence="2 3">
    <name type="scientific">Croceibacterium mercuriale</name>
    <dbReference type="NCBI Taxonomy" id="1572751"/>
    <lineage>
        <taxon>Bacteria</taxon>
        <taxon>Pseudomonadati</taxon>
        <taxon>Pseudomonadota</taxon>
        <taxon>Alphaproteobacteria</taxon>
        <taxon>Sphingomonadales</taxon>
        <taxon>Erythrobacteraceae</taxon>
        <taxon>Croceibacterium</taxon>
    </lineage>
</organism>
<accession>A0A0B2BZF8</accession>
<protein>
    <recommendedName>
        <fullName evidence="1">VOC domain-containing protein</fullName>
    </recommendedName>
</protein>
<dbReference type="Proteomes" id="UP000030988">
    <property type="component" value="Unassembled WGS sequence"/>
</dbReference>
<evidence type="ECO:0000259" key="1">
    <source>
        <dbReference type="PROSITE" id="PS51819"/>
    </source>
</evidence>
<dbReference type="InterPro" id="IPR037523">
    <property type="entry name" value="VOC_core"/>
</dbReference>
<dbReference type="AlphaFoldDB" id="A0A0B2BZF8"/>
<gene>
    <name evidence="2" type="ORF">PK98_06855</name>
</gene>
<feature type="domain" description="VOC" evidence="1">
    <location>
        <begin position="140"/>
        <end position="255"/>
    </location>
</feature>
<dbReference type="PANTHER" id="PTHR33993">
    <property type="entry name" value="GLYOXALASE-RELATED"/>
    <property type="match status" value="1"/>
</dbReference>
<feature type="domain" description="VOC" evidence="1">
    <location>
        <begin position="1"/>
        <end position="119"/>
    </location>
</feature>
<sequence>MWYELAVPDPGLVQEFYQQVAGWTIDPAGEDHDGTEYRMIRRADGGLAGGVLTLTAQMAGSGMRPTWTGYIHHPDVDAATQAIVEAGGQCFMGPLDMAGVGRMAMLADPQGAAFYLLAPTPPESDPDAQSDVFGYMIPGRITWNELMTTDPAAAISLYGKLFGWTQDGFMPMGELGDYQFIHHGGDPIGAVMPLVPQLDRSCWNFYIGVPDIDQAAEAVVAQGGTPMGEIQEVSGGSYVLNAVDPAGATIGLVGPRKEQTA</sequence>
<dbReference type="InterPro" id="IPR041581">
    <property type="entry name" value="Glyoxalase_6"/>
</dbReference>
<keyword evidence="3" id="KW-1185">Reference proteome</keyword>
<dbReference type="CDD" id="cd07247">
    <property type="entry name" value="SgaA_N_like"/>
    <property type="match status" value="2"/>
</dbReference>
<dbReference type="InterPro" id="IPR029068">
    <property type="entry name" value="Glyas_Bleomycin-R_OHBP_Dase"/>
</dbReference>
<dbReference type="PROSITE" id="PS51819">
    <property type="entry name" value="VOC"/>
    <property type="match status" value="2"/>
</dbReference>
<proteinExistence type="predicted"/>
<dbReference type="SUPFAM" id="SSF54593">
    <property type="entry name" value="Glyoxalase/Bleomycin resistance protein/Dihydroxybiphenyl dioxygenase"/>
    <property type="match status" value="2"/>
</dbReference>
<dbReference type="Pfam" id="PF00903">
    <property type="entry name" value="Glyoxalase"/>
    <property type="match status" value="1"/>
</dbReference>
<dbReference type="InterPro" id="IPR004360">
    <property type="entry name" value="Glyas_Fos-R_dOase_dom"/>
</dbReference>
<comment type="caution">
    <text evidence="2">The sequence shown here is derived from an EMBL/GenBank/DDBJ whole genome shotgun (WGS) entry which is preliminary data.</text>
</comment>
<reference evidence="2 3" key="1">
    <citation type="submission" date="2014-11" db="EMBL/GenBank/DDBJ databases">
        <title>Draft genome sequence of Kirrobacter mercurialis.</title>
        <authorList>
            <person name="Coil D.A."/>
            <person name="Eisen J.A."/>
        </authorList>
    </citation>
    <scope>NUCLEOTIDE SEQUENCE [LARGE SCALE GENOMIC DNA]</scope>
    <source>
        <strain evidence="2 3">Coronado</strain>
    </source>
</reference>
<evidence type="ECO:0000313" key="3">
    <source>
        <dbReference type="Proteomes" id="UP000030988"/>
    </source>
</evidence>
<dbReference type="PANTHER" id="PTHR33993:SF10">
    <property type="entry name" value="CONSERVED PROTEIN"/>
    <property type="match status" value="1"/>
</dbReference>
<name>A0A0B2BZF8_9SPHN</name>
<dbReference type="InterPro" id="IPR052164">
    <property type="entry name" value="Anthracycline_SecMetBiosynth"/>
</dbReference>
<dbReference type="STRING" id="1572751.PK98_06855"/>
<dbReference type="EMBL" id="JTDN01000001">
    <property type="protein sequence ID" value="KHL26819.1"/>
    <property type="molecule type" value="Genomic_DNA"/>
</dbReference>
<dbReference type="Pfam" id="PF18029">
    <property type="entry name" value="Glyoxalase_6"/>
    <property type="match status" value="1"/>
</dbReference>
<evidence type="ECO:0000313" key="2">
    <source>
        <dbReference type="EMBL" id="KHL26819.1"/>
    </source>
</evidence>